<accession>A0A0K1S8B7</accession>
<dbReference type="EMBL" id="CP011339">
    <property type="protein sequence ID" value="AKV70374.1"/>
    <property type="molecule type" value="Genomic_DNA"/>
</dbReference>
<sequence length="42" mass="4870">MVDGGIQSHGVQCFFPRSLKAIIPVSDEWDYCYLNYRKPDYG</sequence>
<organism evidence="1 2">
    <name type="scientific">Microcystis panniformis FACHB-1757</name>
    <dbReference type="NCBI Taxonomy" id="1638788"/>
    <lineage>
        <taxon>Bacteria</taxon>
        <taxon>Bacillati</taxon>
        <taxon>Cyanobacteriota</taxon>
        <taxon>Cyanophyceae</taxon>
        <taxon>Oscillatoriophycideae</taxon>
        <taxon>Chroococcales</taxon>
        <taxon>Microcystaceae</taxon>
        <taxon>Microcystis</taxon>
    </lineage>
</organism>
<protein>
    <submittedName>
        <fullName evidence="1">Uncharacterized protein</fullName>
    </submittedName>
</protein>
<proteinExistence type="predicted"/>
<dbReference type="AlphaFoldDB" id="A0A0K1S8B7"/>
<dbReference type="Proteomes" id="UP000068167">
    <property type="component" value="Chromosome"/>
</dbReference>
<dbReference type="KEGG" id="mpk:VL20_5550"/>
<dbReference type="PATRIC" id="fig|1638788.3.peg.5596"/>
<gene>
    <name evidence="1" type="ORF">VL20_5550</name>
</gene>
<name>A0A0K1S8B7_9CHRO</name>
<reference evidence="1 2" key="1">
    <citation type="journal article" date="2016" name="Stand. Genomic Sci.">
        <title>Complete genome sequence and genomic characterization of Microcystis panniformis FACHB 1757 by third-generation sequencing.</title>
        <authorList>
            <person name="Zhang J.Y."/>
            <person name="Guan R."/>
            <person name="Zhang H.J."/>
            <person name="Li H."/>
            <person name="Xiao P."/>
            <person name="Yu G.L."/>
            <person name="Du L."/>
            <person name="Cao D.M."/>
            <person name="Zhu B.C."/>
            <person name="Li R.H."/>
            <person name="Lu Z.H."/>
        </authorList>
    </citation>
    <scope>NUCLEOTIDE SEQUENCE [LARGE SCALE GENOMIC DNA]</scope>
    <source>
        <strain evidence="1 2">FACHB-1757</strain>
    </source>
</reference>
<evidence type="ECO:0000313" key="2">
    <source>
        <dbReference type="Proteomes" id="UP000068167"/>
    </source>
</evidence>
<keyword evidence="2" id="KW-1185">Reference proteome</keyword>
<evidence type="ECO:0000313" key="1">
    <source>
        <dbReference type="EMBL" id="AKV70374.1"/>
    </source>
</evidence>